<protein>
    <submittedName>
        <fullName evidence="3">C-di-GMP-binding flagellar brake protein YcgR, contains PilZNR and PilZ domains</fullName>
    </submittedName>
</protein>
<accession>A0A238ZXG2</accession>
<evidence type="ECO:0000256" key="1">
    <source>
        <dbReference type="SAM" id="Phobius"/>
    </source>
</evidence>
<keyword evidence="4" id="KW-1185">Reference proteome</keyword>
<evidence type="ECO:0000313" key="3">
    <source>
        <dbReference type="EMBL" id="SNR87822.1"/>
    </source>
</evidence>
<keyword evidence="3" id="KW-0966">Cell projection</keyword>
<dbReference type="Pfam" id="PF07238">
    <property type="entry name" value="PilZ"/>
    <property type="match status" value="1"/>
</dbReference>
<keyword evidence="1" id="KW-0472">Membrane</keyword>
<dbReference type="SUPFAM" id="SSF141371">
    <property type="entry name" value="PilZ domain-like"/>
    <property type="match status" value="1"/>
</dbReference>
<keyword evidence="1" id="KW-0812">Transmembrane</keyword>
<dbReference type="AlphaFoldDB" id="A0A238ZXG2"/>
<dbReference type="InterPro" id="IPR009875">
    <property type="entry name" value="PilZ_domain"/>
</dbReference>
<dbReference type="OrthoDB" id="10536at2"/>
<keyword evidence="3" id="KW-0969">Cilium</keyword>
<dbReference type="Proteomes" id="UP000198405">
    <property type="component" value="Unassembled WGS sequence"/>
</dbReference>
<gene>
    <name evidence="3" type="ORF">SAMN06265340_1134</name>
</gene>
<keyword evidence="1" id="KW-1133">Transmembrane helix</keyword>
<feature type="domain" description="PilZ" evidence="2">
    <location>
        <begin position="220"/>
        <end position="323"/>
    </location>
</feature>
<sequence>MKYLEYLKFPVASTSYIVLFFLLIFIAVLFIFTVAFFRSLYHKRKYKLSFMKEAFEHGLTEREAEILWQYSLKEGRDPFLTLEFKAAFEKVVDLYLKEDPSADENIVSQMREKLGFDVVPYFAPLVSTKDIELFQPAKVEIEEGYLAEIVLFDKDERYMYWAFVDSFPKNRIKKGDKITVTFLRKGDAIYKFSVPVEEVYEEKDRLMIKLPHTFNLVRYQRRNYARVEVDILCKLGVLTENGWNWYEGRLKDISMGGARICFPYGDERPQISVLSEVKLEFFLEGRPFSLNGVVVNEDLKEKMLCVGVEFRDVKESDQQFIYKFVKKEQKRLAELYVRSRE</sequence>
<dbReference type="Gene3D" id="2.40.10.220">
    <property type="entry name" value="predicted glycosyltransferase like domains"/>
    <property type="match status" value="1"/>
</dbReference>
<dbReference type="EMBL" id="FZOB01000013">
    <property type="protein sequence ID" value="SNR87822.1"/>
    <property type="molecule type" value="Genomic_DNA"/>
</dbReference>
<name>A0A238ZXG2_9BACT</name>
<organism evidence="3 4">
    <name type="scientific">Desulfurobacterium atlanticum</name>
    <dbReference type="NCBI Taxonomy" id="240169"/>
    <lineage>
        <taxon>Bacteria</taxon>
        <taxon>Pseudomonadati</taxon>
        <taxon>Aquificota</taxon>
        <taxon>Aquificia</taxon>
        <taxon>Desulfurobacteriales</taxon>
        <taxon>Desulfurobacteriaceae</taxon>
        <taxon>Desulfurobacterium</taxon>
    </lineage>
</organism>
<feature type="transmembrane region" description="Helical" evidence="1">
    <location>
        <begin position="16"/>
        <end position="37"/>
    </location>
</feature>
<proteinExistence type="predicted"/>
<dbReference type="RefSeq" id="WP_089323532.1">
    <property type="nucleotide sequence ID" value="NZ_FZOB01000013.1"/>
</dbReference>
<keyword evidence="3" id="KW-0282">Flagellum</keyword>
<dbReference type="GO" id="GO:0035438">
    <property type="term" value="F:cyclic-di-GMP binding"/>
    <property type="evidence" value="ECO:0007669"/>
    <property type="project" value="InterPro"/>
</dbReference>
<reference evidence="4" key="1">
    <citation type="submission" date="2017-06" db="EMBL/GenBank/DDBJ databases">
        <authorList>
            <person name="Varghese N."/>
            <person name="Submissions S."/>
        </authorList>
    </citation>
    <scope>NUCLEOTIDE SEQUENCE [LARGE SCALE GENOMIC DNA]</scope>
    <source>
        <strain evidence="4">DSM 15668</strain>
    </source>
</reference>
<evidence type="ECO:0000259" key="2">
    <source>
        <dbReference type="Pfam" id="PF07238"/>
    </source>
</evidence>
<evidence type="ECO:0000313" key="4">
    <source>
        <dbReference type="Proteomes" id="UP000198405"/>
    </source>
</evidence>